<evidence type="ECO:0000313" key="2">
    <source>
        <dbReference type="EMBL" id="ASJ05870.1"/>
    </source>
</evidence>
<reference evidence="2 3" key="1">
    <citation type="submission" date="2016-04" db="EMBL/GenBank/DDBJ databases">
        <title>Complete genome sequence of Thermococcus pacificus type strain P4.</title>
        <authorList>
            <person name="Oger P.M."/>
        </authorList>
    </citation>
    <scope>NUCLEOTIDE SEQUENCE [LARGE SCALE GENOMIC DNA]</scope>
    <source>
        <strain evidence="2 3">P-4</strain>
    </source>
</reference>
<evidence type="ECO:0000256" key="1">
    <source>
        <dbReference type="SAM" id="Phobius"/>
    </source>
</evidence>
<keyword evidence="1" id="KW-0472">Membrane</keyword>
<dbReference type="AlphaFoldDB" id="A0A218P534"/>
<keyword evidence="1" id="KW-0812">Transmembrane</keyword>
<dbReference type="Proteomes" id="UP000197418">
    <property type="component" value="Chromosome"/>
</dbReference>
<dbReference type="OrthoDB" id="99520at2157"/>
<gene>
    <name evidence="2" type="ORF">A3L08_00230</name>
</gene>
<accession>A0A218P534</accession>
<dbReference type="GeneID" id="33314650"/>
<organism evidence="2 3">
    <name type="scientific">Thermococcus pacificus</name>
    <dbReference type="NCBI Taxonomy" id="71998"/>
    <lineage>
        <taxon>Archaea</taxon>
        <taxon>Methanobacteriati</taxon>
        <taxon>Methanobacteriota</taxon>
        <taxon>Thermococci</taxon>
        <taxon>Thermococcales</taxon>
        <taxon>Thermococcaceae</taxon>
        <taxon>Thermococcus</taxon>
    </lineage>
</organism>
<evidence type="ECO:0000313" key="3">
    <source>
        <dbReference type="Proteomes" id="UP000197418"/>
    </source>
</evidence>
<sequence length="62" mass="6836">MNEILIISALFLVCGLLLGIFIAKTILKDIGIPPDERALELDKLTALRTLELIMQGRCEVSP</sequence>
<keyword evidence="3" id="KW-1185">Reference proteome</keyword>
<dbReference type="KEGG" id="tpaf:A3L08_00230"/>
<keyword evidence="1" id="KW-1133">Transmembrane helix</keyword>
<name>A0A218P534_9EURY</name>
<dbReference type="RefSeq" id="WP_088853133.1">
    <property type="nucleotide sequence ID" value="NZ_CP015102.1"/>
</dbReference>
<protein>
    <submittedName>
        <fullName evidence="2">Uncharacterized protein</fullName>
    </submittedName>
</protein>
<dbReference type="EMBL" id="CP015102">
    <property type="protein sequence ID" value="ASJ05870.1"/>
    <property type="molecule type" value="Genomic_DNA"/>
</dbReference>
<proteinExistence type="predicted"/>
<feature type="transmembrane region" description="Helical" evidence="1">
    <location>
        <begin position="6"/>
        <end position="27"/>
    </location>
</feature>